<feature type="domain" description="2Fe-2S ferredoxin-type" evidence="8">
    <location>
        <begin position="267"/>
        <end position="365"/>
    </location>
</feature>
<keyword evidence="5" id="KW-0411">Iron-sulfur</keyword>
<dbReference type="OrthoDB" id="341967at2"/>
<dbReference type="InterPro" id="IPR034804">
    <property type="entry name" value="SQR/QFR_C/D"/>
</dbReference>
<keyword evidence="3" id="KW-0479">Metal-binding</keyword>
<keyword evidence="10" id="KW-1185">Reference proteome</keyword>
<feature type="transmembrane region" description="Helical" evidence="7">
    <location>
        <begin position="20"/>
        <end position="46"/>
    </location>
</feature>
<keyword evidence="7" id="KW-0472">Membrane</keyword>
<dbReference type="SUPFAM" id="SSF54292">
    <property type="entry name" value="2Fe-2S ferredoxin-like"/>
    <property type="match status" value="1"/>
</dbReference>
<accession>A0A0N7LZ48</accession>
<feature type="transmembrane region" description="Helical" evidence="7">
    <location>
        <begin position="147"/>
        <end position="165"/>
    </location>
</feature>
<keyword evidence="7" id="KW-1133">Transmembrane helix</keyword>
<keyword evidence="7" id="KW-0812">Transmembrane</keyword>
<keyword evidence="2" id="KW-0001">2Fe-2S</keyword>
<evidence type="ECO:0000256" key="4">
    <source>
        <dbReference type="ARBA" id="ARBA00023004"/>
    </source>
</evidence>
<dbReference type="EMBL" id="CYSD01000014">
    <property type="protein sequence ID" value="CUH76665.1"/>
    <property type="molecule type" value="Genomic_DNA"/>
</dbReference>
<dbReference type="GO" id="GO:0140647">
    <property type="term" value="P:P450-containing electron transport chain"/>
    <property type="evidence" value="ECO:0007669"/>
    <property type="project" value="InterPro"/>
</dbReference>
<evidence type="ECO:0000256" key="7">
    <source>
        <dbReference type="SAM" id="Phobius"/>
    </source>
</evidence>
<sequence length="385" mass="41998">MSSLSASHPWIASFRLQAMIATGLVMFVFITMHLSNLALGLVSVQLMEDWRWALSGIWTSVPPLKLLLQVSLLLHFALALVSLYLRNTLRVPAYDMAQMVAGVLIIPLLSGHVFGIMAVKDLGLEPTYTLVLSQFWVVSPEDGLKQIVMLVVAWVHGAIGIYTWLQSQDGSPRLMRFFYPFVVALPILAMLGYVEAGRQIIPVEEGGMGFTLANDPNANGPTVAQDDIPAIIDRARSGAQMATRGSLALVALALLARWLRLRGVNRSRLTVTYHGKRPATFDAEAGLSLLEMARAQNLPHASVCRGRGRCGTCRVRVLTGAETLAPPSEAEAKVLAHWKAAPEERLACQLKPTSGTLEVERVIEPDYSNLDYDTPKGAKPNPAEV</sequence>
<evidence type="ECO:0000313" key="10">
    <source>
        <dbReference type="Proteomes" id="UP000052022"/>
    </source>
</evidence>
<dbReference type="PANTHER" id="PTHR23426:SF65">
    <property type="entry name" value="FERREDOXIN-2, MITOCHONDRIAL"/>
    <property type="match status" value="1"/>
</dbReference>
<name>A0A0N7LZ48_9RHOB</name>
<dbReference type="Gene3D" id="3.10.20.30">
    <property type="match status" value="1"/>
</dbReference>
<dbReference type="InterPro" id="IPR001041">
    <property type="entry name" value="2Fe-2S_ferredoxin-type"/>
</dbReference>
<organism evidence="9 10">
    <name type="scientific">Tritonibacter multivorans</name>
    <dbReference type="NCBI Taxonomy" id="928856"/>
    <lineage>
        <taxon>Bacteria</taxon>
        <taxon>Pseudomonadati</taxon>
        <taxon>Pseudomonadota</taxon>
        <taxon>Alphaproteobacteria</taxon>
        <taxon>Rhodobacterales</taxon>
        <taxon>Paracoccaceae</taxon>
        <taxon>Tritonibacter</taxon>
    </lineage>
</organism>
<evidence type="ECO:0000256" key="3">
    <source>
        <dbReference type="ARBA" id="ARBA00022723"/>
    </source>
</evidence>
<reference evidence="9 10" key="1">
    <citation type="submission" date="2015-09" db="EMBL/GenBank/DDBJ databases">
        <authorList>
            <consortium name="Swine Surveillance"/>
        </authorList>
    </citation>
    <scope>NUCLEOTIDE SEQUENCE [LARGE SCALE GENOMIC DNA]</scope>
    <source>
        <strain evidence="9 10">CECT 7557</strain>
    </source>
</reference>
<dbReference type="Pfam" id="PF00111">
    <property type="entry name" value="Fer2"/>
    <property type="match status" value="1"/>
</dbReference>
<feature type="transmembrane region" description="Helical" evidence="7">
    <location>
        <begin position="97"/>
        <end position="119"/>
    </location>
</feature>
<dbReference type="GO" id="GO:0051537">
    <property type="term" value="F:2 iron, 2 sulfur cluster binding"/>
    <property type="evidence" value="ECO:0007669"/>
    <property type="project" value="UniProtKB-KW"/>
</dbReference>
<feature type="transmembrane region" description="Helical" evidence="7">
    <location>
        <begin position="66"/>
        <end position="85"/>
    </location>
</feature>
<evidence type="ECO:0000256" key="6">
    <source>
        <dbReference type="ARBA" id="ARBA00034078"/>
    </source>
</evidence>
<gene>
    <name evidence="9" type="ORF">TRM7557_01009</name>
</gene>
<dbReference type="InterPro" id="IPR036010">
    <property type="entry name" value="2Fe-2S_ferredoxin-like_sf"/>
</dbReference>
<proteinExistence type="inferred from homology"/>
<dbReference type="InterPro" id="IPR012675">
    <property type="entry name" value="Beta-grasp_dom_sf"/>
</dbReference>
<dbReference type="AlphaFoldDB" id="A0A0N7LZ48"/>
<dbReference type="SUPFAM" id="SSF81343">
    <property type="entry name" value="Fumarate reductase respiratory complex transmembrane subunits"/>
    <property type="match status" value="1"/>
</dbReference>
<dbReference type="RefSeq" id="WP_058289124.1">
    <property type="nucleotide sequence ID" value="NZ_CYSD01000014.1"/>
</dbReference>
<dbReference type="PANTHER" id="PTHR23426">
    <property type="entry name" value="FERREDOXIN/ADRENODOXIN"/>
    <property type="match status" value="1"/>
</dbReference>
<evidence type="ECO:0000259" key="8">
    <source>
        <dbReference type="PROSITE" id="PS51085"/>
    </source>
</evidence>
<keyword evidence="4" id="KW-0408">Iron</keyword>
<comment type="similarity">
    <text evidence="1">Belongs to the adrenodoxin/putidaredoxin family.</text>
</comment>
<dbReference type="InterPro" id="IPR001055">
    <property type="entry name" value="Adrenodoxin-like"/>
</dbReference>
<feature type="transmembrane region" description="Helical" evidence="7">
    <location>
        <begin position="177"/>
        <end position="194"/>
    </location>
</feature>
<dbReference type="GO" id="GO:0016020">
    <property type="term" value="C:membrane"/>
    <property type="evidence" value="ECO:0007669"/>
    <property type="project" value="InterPro"/>
</dbReference>
<dbReference type="PROSITE" id="PS51085">
    <property type="entry name" value="2FE2S_FER_2"/>
    <property type="match status" value="1"/>
</dbReference>
<comment type="cofactor">
    <cofactor evidence="6">
        <name>[2Fe-2S] cluster</name>
        <dbReference type="ChEBI" id="CHEBI:190135"/>
    </cofactor>
</comment>
<evidence type="ECO:0000256" key="1">
    <source>
        <dbReference type="ARBA" id="ARBA00010914"/>
    </source>
</evidence>
<dbReference type="STRING" id="928856.SAMN04488049_11478"/>
<evidence type="ECO:0000256" key="2">
    <source>
        <dbReference type="ARBA" id="ARBA00022714"/>
    </source>
</evidence>
<dbReference type="GO" id="GO:0009055">
    <property type="term" value="F:electron transfer activity"/>
    <property type="evidence" value="ECO:0007669"/>
    <property type="project" value="TreeGrafter"/>
</dbReference>
<evidence type="ECO:0000313" key="9">
    <source>
        <dbReference type="EMBL" id="CUH76665.1"/>
    </source>
</evidence>
<protein>
    <submittedName>
        <fullName evidence="9">Na(+)-translocating NADH-quinone reductase subunit F</fullName>
    </submittedName>
</protein>
<dbReference type="Proteomes" id="UP000052022">
    <property type="component" value="Unassembled WGS sequence"/>
</dbReference>
<dbReference type="GO" id="GO:0046872">
    <property type="term" value="F:metal ion binding"/>
    <property type="evidence" value="ECO:0007669"/>
    <property type="project" value="UniProtKB-KW"/>
</dbReference>
<evidence type="ECO:0000256" key="5">
    <source>
        <dbReference type="ARBA" id="ARBA00023014"/>
    </source>
</evidence>
<dbReference type="CDD" id="cd00207">
    <property type="entry name" value="fer2"/>
    <property type="match status" value="1"/>
</dbReference>